<organism evidence="2 3">
    <name type="scientific">Araneus ventricosus</name>
    <name type="common">Orbweaver spider</name>
    <name type="synonym">Epeira ventricosa</name>
    <dbReference type="NCBI Taxonomy" id="182803"/>
    <lineage>
        <taxon>Eukaryota</taxon>
        <taxon>Metazoa</taxon>
        <taxon>Ecdysozoa</taxon>
        <taxon>Arthropoda</taxon>
        <taxon>Chelicerata</taxon>
        <taxon>Arachnida</taxon>
        <taxon>Araneae</taxon>
        <taxon>Araneomorphae</taxon>
        <taxon>Entelegynae</taxon>
        <taxon>Araneoidea</taxon>
        <taxon>Araneidae</taxon>
        <taxon>Araneus</taxon>
    </lineage>
</organism>
<proteinExistence type="predicted"/>
<feature type="region of interest" description="Disordered" evidence="1">
    <location>
        <begin position="102"/>
        <end position="133"/>
    </location>
</feature>
<feature type="compositionally biased region" description="Basic and acidic residues" evidence="1">
    <location>
        <begin position="12"/>
        <end position="41"/>
    </location>
</feature>
<gene>
    <name evidence="2" type="ORF">AVEN_193255_1</name>
</gene>
<sequence length="133" mass="15944">MGMWLLKKQRARERSNQQRGEQPAERGATSREKSNQQRERSNQYQTARIEQNRERQRVEMFRSSLKPPRRYRHKISSYAVRRMQDRKSLLFARSHLTPRFNFSRSAQPTTEAGMNKCNPWMQRSKNGDTGRVM</sequence>
<dbReference type="Proteomes" id="UP000499080">
    <property type="component" value="Unassembled WGS sequence"/>
</dbReference>
<protein>
    <submittedName>
        <fullName evidence="2">Uncharacterized protein</fullName>
    </submittedName>
</protein>
<dbReference type="AlphaFoldDB" id="A0A4Y2HMK7"/>
<comment type="caution">
    <text evidence="2">The sequence shown here is derived from an EMBL/GenBank/DDBJ whole genome shotgun (WGS) entry which is preliminary data.</text>
</comment>
<evidence type="ECO:0000313" key="2">
    <source>
        <dbReference type="EMBL" id="GBM66641.1"/>
    </source>
</evidence>
<evidence type="ECO:0000256" key="1">
    <source>
        <dbReference type="SAM" id="MobiDB-lite"/>
    </source>
</evidence>
<dbReference type="EMBL" id="BGPR01002036">
    <property type="protein sequence ID" value="GBM66641.1"/>
    <property type="molecule type" value="Genomic_DNA"/>
</dbReference>
<keyword evidence="3" id="KW-1185">Reference proteome</keyword>
<evidence type="ECO:0000313" key="3">
    <source>
        <dbReference type="Proteomes" id="UP000499080"/>
    </source>
</evidence>
<reference evidence="2 3" key="1">
    <citation type="journal article" date="2019" name="Sci. Rep.">
        <title>Orb-weaving spider Araneus ventricosus genome elucidates the spidroin gene catalogue.</title>
        <authorList>
            <person name="Kono N."/>
            <person name="Nakamura H."/>
            <person name="Ohtoshi R."/>
            <person name="Moran D.A.P."/>
            <person name="Shinohara A."/>
            <person name="Yoshida Y."/>
            <person name="Fujiwara M."/>
            <person name="Mori M."/>
            <person name="Tomita M."/>
            <person name="Arakawa K."/>
        </authorList>
    </citation>
    <scope>NUCLEOTIDE SEQUENCE [LARGE SCALE GENOMIC DNA]</scope>
</reference>
<accession>A0A4Y2HMK7</accession>
<feature type="compositionally biased region" description="Polar residues" evidence="1">
    <location>
        <begin position="102"/>
        <end position="112"/>
    </location>
</feature>
<feature type="region of interest" description="Disordered" evidence="1">
    <location>
        <begin position="1"/>
        <end position="75"/>
    </location>
</feature>
<name>A0A4Y2HMK7_ARAVE</name>
<feature type="compositionally biased region" description="Basic and acidic residues" evidence="1">
    <location>
        <begin position="50"/>
        <end position="60"/>
    </location>
</feature>